<evidence type="ECO:0000313" key="7">
    <source>
        <dbReference type="EMBL" id="MBP0465893.1"/>
    </source>
</evidence>
<evidence type="ECO:0000259" key="5">
    <source>
        <dbReference type="Pfam" id="PF04542"/>
    </source>
</evidence>
<dbReference type="Pfam" id="PF08281">
    <property type="entry name" value="Sigma70_r4_2"/>
    <property type="match status" value="1"/>
</dbReference>
<feature type="domain" description="RNA polymerase sigma factor 70 region 4 type 2" evidence="6">
    <location>
        <begin position="106"/>
        <end position="156"/>
    </location>
</feature>
<dbReference type="InterPro" id="IPR039425">
    <property type="entry name" value="RNA_pol_sigma-70-like"/>
</dbReference>
<dbReference type="InterPro" id="IPR013324">
    <property type="entry name" value="RNA_pol_sigma_r3/r4-like"/>
</dbReference>
<dbReference type="InterPro" id="IPR036388">
    <property type="entry name" value="WH-like_DNA-bd_sf"/>
</dbReference>
<accession>A0ABS4AX00</accession>
<keyword evidence="8" id="KW-1185">Reference proteome</keyword>
<name>A0ABS4AX00_9PROT</name>
<dbReference type="NCBIfam" id="TIGR02937">
    <property type="entry name" value="sigma70-ECF"/>
    <property type="match status" value="1"/>
</dbReference>
<keyword evidence="4" id="KW-0804">Transcription</keyword>
<dbReference type="InterPro" id="IPR013249">
    <property type="entry name" value="RNA_pol_sigma70_r4_t2"/>
</dbReference>
<evidence type="ECO:0000313" key="8">
    <source>
        <dbReference type="Proteomes" id="UP000680815"/>
    </source>
</evidence>
<protein>
    <submittedName>
        <fullName evidence="7">RNA polymerase sigma factor</fullName>
    </submittedName>
</protein>
<dbReference type="PANTHER" id="PTHR43133">
    <property type="entry name" value="RNA POLYMERASE ECF-TYPE SIGMA FACTO"/>
    <property type="match status" value="1"/>
</dbReference>
<dbReference type="SUPFAM" id="SSF88946">
    <property type="entry name" value="Sigma2 domain of RNA polymerase sigma factors"/>
    <property type="match status" value="1"/>
</dbReference>
<dbReference type="EMBL" id="JAGIYZ010000020">
    <property type="protein sequence ID" value="MBP0465893.1"/>
    <property type="molecule type" value="Genomic_DNA"/>
</dbReference>
<evidence type="ECO:0000256" key="1">
    <source>
        <dbReference type="ARBA" id="ARBA00010641"/>
    </source>
</evidence>
<evidence type="ECO:0000256" key="2">
    <source>
        <dbReference type="ARBA" id="ARBA00023015"/>
    </source>
</evidence>
<dbReference type="PANTHER" id="PTHR43133:SF25">
    <property type="entry name" value="RNA POLYMERASE SIGMA FACTOR RFAY-RELATED"/>
    <property type="match status" value="1"/>
</dbReference>
<dbReference type="InterPro" id="IPR013325">
    <property type="entry name" value="RNA_pol_sigma_r2"/>
</dbReference>
<evidence type="ECO:0000256" key="4">
    <source>
        <dbReference type="ARBA" id="ARBA00023163"/>
    </source>
</evidence>
<evidence type="ECO:0000259" key="6">
    <source>
        <dbReference type="Pfam" id="PF08281"/>
    </source>
</evidence>
<feature type="domain" description="RNA polymerase sigma-70 region 2" evidence="5">
    <location>
        <begin position="10"/>
        <end position="73"/>
    </location>
</feature>
<gene>
    <name evidence="7" type="ORF">J5Y09_18350</name>
</gene>
<dbReference type="Proteomes" id="UP000680815">
    <property type="component" value="Unassembled WGS sequence"/>
</dbReference>
<dbReference type="SUPFAM" id="SSF88659">
    <property type="entry name" value="Sigma3 and sigma4 domains of RNA polymerase sigma factors"/>
    <property type="match status" value="1"/>
</dbReference>
<proteinExistence type="inferred from homology"/>
<dbReference type="Gene3D" id="1.10.1740.10">
    <property type="match status" value="1"/>
</dbReference>
<keyword evidence="3" id="KW-0731">Sigma factor</keyword>
<evidence type="ECO:0000256" key="3">
    <source>
        <dbReference type="ARBA" id="ARBA00023082"/>
    </source>
</evidence>
<dbReference type="Gene3D" id="1.10.10.10">
    <property type="entry name" value="Winged helix-like DNA-binding domain superfamily/Winged helix DNA-binding domain"/>
    <property type="match status" value="1"/>
</dbReference>
<dbReference type="RefSeq" id="WP_209353278.1">
    <property type="nucleotide sequence ID" value="NZ_JAGIYZ010000020.1"/>
</dbReference>
<organism evidence="7 8">
    <name type="scientific">Roseomonas nitratireducens</name>
    <dbReference type="NCBI Taxonomy" id="2820810"/>
    <lineage>
        <taxon>Bacteria</taxon>
        <taxon>Pseudomonadati</taxon>
        <taxon>Pseudomonadota</taxon>
        <taxon>Alphaproteobacteria</taxon>
        <taxon>Acetobacterales</taxon>
        <taxon>Roseomonadaceae</taxon>
        <taxon>Roseomonas</taxon>
    </lineage>
</organism>
<keyword evidence="2" id="KW-0805">Transcription regulation</keyword>
<comment type="caution">
    <text evidence="7">The sequence shown here is derived from an EMBL/GenBank/DDBJ whole genome shotgun (WGS) entry which is preliminary data.</text>
</comment>
<comment type="similarity">
    <text evidence="1">Belongs to the sigma-70 factor family. ECF subfamily.</text>
</comment>
<dbReference type="InterPro" id="IPR014284">
    <property type="entry name" value="RNA_pol_sigma-70_dom"/>
</dbReference>
<dbReference type="InterPro" id="IPR007627">
    <property type="entry name" value="RNA_pol_sigma70_r2"/>
</dbReference>
<dbReference type="Pfam" id="PF04542">
    <property type="entry name" value="Sigma70_r2"/>
    <property type="match status" value="1"/>
</dbReference>
<dbReference type="CDD" id="cd06171">
    <property type="entry name" value="Sigma70_r4"/>
    <property type="match status" value="1"/>
</dbReference>
<reference evidence="7 8" key="1">
    <citation type="submission" date="2021-03" db="EMBL/GenBank/DDBJ databases">
        <authorList>
            <person name="So Y."/>
        </authorList>
    </citation>
    <scope>NUCLEOTIDE SEQUENCE [LARGE SCALE GENOMIC DNA]</scope>
    <source>
        <strain evidence="7 8">PWR1</strain>
    </source>
</reference>
<sequence length="169" mass="18563">MSSFQADLVALLPRLRRLARALTGSPAAADDLVQDACERALRNHSSFEPGTRFDAWMFRVLRNLWLDSHRRRAARGGVHEPIDAAETISGADGAEIMALRLSVKDVERAMLRLPEEQREALALTCIEEFTFAEAAALLGIPPGTVMSRAARGRMALARMLKPAPGRDES</sequence>